<feature type="region of interest" description="Disordered" evidence="1">
    <location>
        <begin position="41"/>
        <end position="74"/>
    </location>
</feature>
<dbReference type="Gene3D" id="1.10.720.30">
    <property type="entry name" value="SAP domain"/>
    <property type="match status" value="1"/>
</dbReference>
<sequence length="143" mass="16213">MDPTFLTVVELKAELRRRELSVTGSKVELIEIDPTRGCVAMCPGRDGVPEGDDSPVEPPPPQNPPFPNPNGEEHFRNFGVDLMRREVELLRRQLDLAHRENQYLRQAGKPRVPLNQNITRRENINSMLELIGNFDGSPGTFEQ</sequence>
<name>A0A6V7JLB5_9HYME</name>
<protein>
    <recommendedName>
        <fullName evidence="2">SAP domain-containing protein</fullName>
    </recommendedName>
</protein>
<gene>
    <name evidence="3" type="ORF">BBRV_LOCUS52013</name>
</gene>
<feature type="compositionally biased region" description="Pro residues" evidence="1">
    <location>
        <begin position="56"/>
        <end position="68"/>
    </location>
</feature>
<evidence type="ECO:0000256" key="1">
    <source>
        <dbReference type="SAM" id="MobiDB-lite"/>
    </source>
</evidence>
<dbReference type="Pfam" id="PF02037">
    <property type="entry name" value="SAP"/>
    <property type="match status" value="1"/>
</dbReference>
<feature type="domain" description="SAP" evidence="2">
    <location>
        <begin position="6"/>
        <end position="31"/>
    </location>
</feature>
<reference evidence="3" key="1">
    <citation type="submission" date="2020-07" db="EMBL/GenBank/DDBJ databases">
        <authorList>
            <person name="Ferguson B K."/>
        </authorList>
    </citation>
    <scope>NUCLEOTIDE SEQUENCE</scope>
    <source>
        <strain evidence="3">L06</strain>
    </source>
</reference>
<dbReference type="InterPro" id="IPR036361">
    <property type="entry name" value="SAP_dom_sf"/>
</dbReference>
<organism evidence="3">
    <name type="scientific">Bracon brevicornis</name>
    <dbReference type="NCBI Taxonomy" id="1563983"/>
    <lineage>
        <taxon>Eukaryota</taxon>
        <taxon>Metazoa</taxon>
        <taxon>Ecdysozoa</taxon>
        <taxon>Arthropoda</taxon>
        <taxon>Hexapoda</taxon>
        <taxon>Insecta</taxon>
        <taxon>Pterygota</taxon>
        <taxon>Neoptera</taxon>
        <taxon>Endopterygota</taxon>
        <taxon>Hymenoptera</taxon>
        <taxon>Apocrita</taxon>
        <taxon>Ichneumonoidea</taxon>
        <taxon>Braconidae</taxon>
        <taxon>Braconinae</taxon>
        <taxon>Bracon</taxon>
    </lineage>
</organism>
<accession>A0A6V7JLB5</accession>
<evidence type="ECO:0000313" key="3">
    <source>
        <dbReference type="EMBL" id="CAD1551155.1"/>
    </source>
</evidence>
<dbReference type="AlphaFoldDB" id="A0A6V7JLB5"/>
<proteinExistence type="predicted"/>
<dbReference type="EMBL" id="CADCXW020000016">
    <property type="protein sequence ID" value="CAD1551155.1"/>
    <property type="molecule type" value="Genomic_DNA"/>
</dbReference>
<evidence type="ECO:0000259" key="2">
    <source>
        <dbReference type="Pfam" id="PF02037"/>
    </source>
</evidence>
<dbReference type="SUPFAM" id="SSF68906">
    <property type="entry name" value="SAP domain"/>
    <property type="match status" value="1"/>
</dbReference>
<dbReference type="InterPro" id="IPR003034">
    <property type="entry name" value="SAP_dom"/>
</dbReference>